<evidence type="ECO:0000259" key="19">
    <source>
        <dbReference type="PROSITE" id="PS50109"/>
    </source>
</evidence>
<dbReference type="Proteomes" id="UP000589626">
    <property type="component" value="Unassembled WGS sequence"/>
</dbReference>
<comment type="function">
    <text evidence="14">Member of the two-component regulatory system NreB/NreC involved in the control of dissimilatory nitrate/nitrite reduction in response to oxygen. NreB functions as a direct oxygen sensor histidine kinase which is autophosphorylated, in the absence of oxygen, probably at the conserved histidine residue, and transfers its phosphate group probably to a conserved aspartate residue of NreC. NreB/NreC activates the expression of the nitrate (narGHJI) and nitrite (nir) reductase operons, as well as the putative nitrate transporter gene narT.</text>
</comment>
<evidence type="ECO:0000256" key="11">
    <source>
        <dbReference type="ARBA" id="ARBA00023004"/>
    </source>
</evidence>
<keyword evidence="11" id="KW-0408">Iron</keyword>
<dbReference type="InterPro" id="IPR004358">
    <property type="entry name" value="Sig_transdc_His_kin-like_C"/>
</dbReference>
<keyword evidence="8" id="KW-0808">Transferase</keyword>
<reference evidence="20 21" key="1">
    <citation type="submission" date="2020-08" db="EMBL/GenBank/DDBJ databases">
        <title>Sequencing the genomes of 1000 actinobacteria strains.</title>
        <authorList>
            <person name="Klenk H.-P."/>
        </authorList>
    </citation>
    <scope>NUCLEOTIDE SEQUENCE [LARGE SCALE GENOMIC DNA]</scope>
    <source>
        <strain evidence="20 21">DSM 105498</strain>
    </source>
</reference>
<evidence type="ECO:0000313" key="21">
    <source>
        <dbReference type="Proteomes" id="UP000589626"/>
    </source>
</evidence>
<gene>
    <name evidence="20" type="ORF">FHU40_001319</name>
</gene>
<dbReference type="GO" id="GO:0005737">
    <property type="term" value="C:cytoplasm"/>
    <property type="evidence" value="ECO:0007669"/>
    <property type="project" value="UniProtKB-SubCell"/>
</dbReference>
<evidence type="ECO:0000313" key="20">
    <source>
        <dbReference type="EMBL" id="MBB3041518.1"/>
    </source>
</evidence>
<comment type="caution">
    <text evidence="20">The sequence shown here is derived from an EMBL/GenBank/DDBJ whole genome shotgun (WGS) entry which is preliminary data.</text>
</comment>
<dbReference type="CDD" id="cd16917">
    <property type="entry name" value="HATPase_UhpB-NarQ-NarX-like"/>
    <property type="match status" value="1"/>
</dbReference>
<dbReference type="GO" id="GO:0046983">
    <property type="term" value="F:protein dimerization activity"/>
    <property type="evidence" value="ECO:0007669"/>
    <property type="project" value="InterPro"/>
</dbReference>
<evidence type="ECO:0000256" key="6">
    <source>
        <dbReference type="ARBA" id="ARBA00022485"/>
    </source>
</evidence>
<evidence type="ECO:0000256" key="3">
    <source>
        <dbReference type="ARBA" id="ARBA00004496"/>
    </source>
</evidence>
<dbReference type="GO" id="GO:0046872">
    <property type="term" value="F:metal ion binding"/>
    <property type="evidence" value="ECO:0007669"/>
    <property type="project" value="UniProtKB-KW"/>
</dbReference>
<dbReference type="Pfam" id="PF07730">
    <property type="entry name" value="HisKA_3"/>
    <property type="match status" value="1"/>
</dbReference>
<evidence type="ECO:0000256" key="12">
    <source>
        <dbReference type="ARBA" id="ARBA00023012"/>
    </source>
</evidence>
<dbReference type="PROSITE" id="PS50109">
    <property type="entry name" value="HIS_KIN"/>
    <property type="match status" value="1"/>
</dbReference>
<feature type="transmembrane region" description="Helical" evidence="18">
    <location>
        <begin position="148"/>
        <end position="168"/>
    </location>
</feature>
<keyword evidence="18" id="KW-0812">Transmembrane</keyword>
<evidence type="ECO:0000256" key="10">
    <source>
        <dbReference type="ARBA" id="ARBA00022777"/>
    </source>
</evidence>
<feature type="region of interest" description="Disordered" evidence="17">
    <location>
        <begin position="386"/>
        <end position="414"/>
    </location>
</feature>
<evidence type="ECO:0000256" key="14">
    <source>
        <dbReference type="ARBA" id="ARBA00024827"/>
    </source>
</evidence>
<evidence type="ECO:0000256" key="13">
    <source>
        <dbReference type="ARBA" id="ARBA00023014"/>
    </source>
</evidence>
<feature type="transmembrane region" description="Helical" evidence="18">
    <location>
        <begin position="26"/>
        <end position="43"/>
    </location>
</feature>
<dbReference type="EMBL" id="JACHWR010000001">
    <property type="protein sequence ID" value="MBB3041518.1"/>
    <property type="molecule type" value="Genomic_DNA"/>
</dbReference>
<evidence type="ECO:0000256" key="7">
    <source>
        <dbReference type="ARBA" id="ARBA00022490"/>
    </source>
</evidence>
<evidence type="ECO:0000256" key="18">
    <source>
        <dbReference type="SAM" id="Phobius"/>
    </source>
</evidence>
<keyword evidence="12" id="KW-0902">Two-component regulatory system</keyword>
<dbReference type="PANTHER" id="PTHR24421:SF62">
    <property type="entry name" value="SENSORY TRANSDUCTION HISTIDINE KINASE"/>
    <property type="match status" value="1"/>
</dbReference>
<dbReference type="GO" id="GO:0016020">
    <property type="term" value="C:membrane"/>
    <property type="evidence" value="ECO:0007669"/>
    <property type="project" value="InterPro"/>
</dbReference>
<evidence type="ECO:0000256" key="1">
    <source>
        <dbReference type="ARBA" id="ARBA00000085"/>
    </source>
</evidence>
<keyword evidence="9" id="KW-0479">Metal-binding</keyword>
<dbReference type="InterPro" id="IPR003594">
    <property type="entry name" value="HATPase_dom"/>
</dbReference>
<keyword evidence="16" id="KW-0175">Coiled coil</keyword>
<evidence type="ECO:0000256" key="15">
    <source>
        <dbReference type="ARBA" id="ARBA00030800"/>
    </source>
</evidence>
<feature type="transmembrane region" description="Helical" evidence="18">
    <location>
        <begin position="50"/>
        <end position="67"/>
    </location>
</feature>
<comment type="catalytic activity">
    <reaction evidence="1">
        <text>ATP + protein L-histidine = ADP + protein N-phospho-L-histidine.</text>
        <dbReference type="EC" id="2.7.13.3"/>
    </reaction>
</comment>
<dbReference type="GO" id="GO:0051539">
    <property type="term" value="F:4 iron, 4 sulfur cluster binding"/>
    <property type="evidence" value="ECO:0007669"/>
    <property type="project" value="UniProtKB-KW"/>
</dbReference>
<keyword evidence="21" id="KW-1185">Reference proteome</keyword>
<organism evidence="20 21">
    <name type="scientific">Nocardioides soli</name>
    <dbReference type="NCBI Taxonomy" id="1036020"/>
    <lineage>
        <taxon>Bacteria</taxon>
        <taxon>Bacillati</taxon>
        <taxon>Actinomycetota</taxon>
        <taxon>Actinomycetes</taxon>
        <taxon>Propionibacteriales</taxon>
        <taxon>Nocardioidaceae</taxon>
        <taxon>Nocardioides</taxon>
    </lineage>
</organism>
<keyword evidence="7" id="KW-0963">Cytoplasm</keyword>
<keyword evidence="18" id="KW-1133">Transmembrane helix</keyword>
<dbReference type="RefSeq" id="WP_183591409.1">
    <property type="nucleotide sequence ID" value="NZ_JACHWR010000001.1"/>
</dbReference>
<dbReference type="InterPro" id="IPR017205">
    <property type="entry name" value="Sig_transdc_His_kinase_ChrS"/>
</dbReference>
<comment type="cofactor">
    <cofactor evidence="2">
        <name>[4Fe-4S] cluster</name>
        <dbReference type="ChEBI" id="CHEBI:49883"/>
    </cofactor>
</comment>
<dbReference type="AlphaFoldDB" id="A0A7W4VU25"/>
<evidence type="ECO:0000256" key="4">
    <source>
        <dbReference type="ARBA" id="ARBA00012438"/>
    </source>
</evidence>
<dbReference type="PIRSF" id="PIRSF037434">
    <property type="entry name" value="STHK_ChrS"/>
    <property type="match status" value="1"/>
</dbReference>
<dbReference type="Gene3D" id="3.30.565.10">
    <property type="entry name" value="Histidine kinase-like ATPase, C-terminal domain"/>
    <property type="match status" value="1"/>
</dbReference>
<evidence type="ECO:0000256" key="9">
    <source>
        <dbReference type="ARBA" id="ARBA00022723"/>
    </source>
</evidence>
<evidence type="ECO:0000256" key="8">
    <source>
        <dbReference type="ARBA" id="ARBA00022679"/>
    </source>
</evidence>
<dbReference type="Pfam" id="PF02518">
    <property type="entry name" value="HATPase_c"/>
    <property type="match status" value="1"/>
</dbReference>
<dbReference type="Gene3D" id="1.20.5.1930">
    <property type="match status" value="1"/>
</dbReference>
<evidence type="ECO:0000256" key="16">
    <source>
        <dbReference type="SAM" id="Coils"/>
    </source>
</evidence>
<name>A0A7W4VU25_9ACTN</name>
<dbReference type="InterPro" id="IPR036890">
    <property type="entry name" value="HATPase_C_sf"/>
</dbReference>
<keyword evidence="18" id="KW-0472">Membrane</keyword>
<protein>
    <recommendedName>
        <fullName evidence="5">Oxygen sensor histidine kinase NreB</fullName>
        <ecNumber evidence="4">2.7.13.3</ecNumber>
    </recommendedName>
    <alternativeName>
        <fullName evidence="15">Nitrogen regulation protein B</fullName>
    </alternativeName>
</protein>
<dbReference type="SUPFAM" id="SSF55874">
    <property type="entry name" value="ATPase domain of HSP90 chaperone/DNA topoisomerase II/histidine kinase"/>
    <property type="match status" value="1"/>
</dbReference>
<keyword evidence="13" id="KW-0411">Iron-sulfur</keyword>
<dbReference type="InterPro" id="IPR011712">
    <property type="entry name" value="Sig_transdc_His_kin_sub3_dim/P"/>
</dbReference>
<dbReference type="EC" id="2.7.13.3" evidence="4"/>
<keyword evidence="10 20" id="KW-0418">Kinase</keyword>
<feature type="transmembrane region" description="Helical" evidence="18">
    <location>
        <begin position="117"/>
        <end position="136"/>
    </location>
</feature>
<sequence length="414" mass="43953">MSVLHPASRRPGEHGILAPANRLDRWLLVVLVVLLVTCAVRYVDRHALDATGVAVLAGALVLGLAYATRGLLADRSWWPTVWVTGMVVLWGALTAVAPSFAWCAVPVAFAVLRVVPFAWAVGTVVLMTVLLTAAWQRLDSSSADGFDPVQVAGPIGVALVTVLAYRALDLESRARQDLLDRLVEAQAELAEEQHRTGALAERTRLSREIHDSVGQGLSSINLLLQAAEQAWDTQPETARDHVRTAAATARDGLDEVRRVVRDLAPADLAGDVTGTALPDALPAALRRAAEQAAPGMRVEVRVDGEPVVVPADVAAALVRTARGALANVREHAGAGRVALTLTYHLDEVVLDVRDDGRGFDPTQVRPSGTRGRGLAGIRDRAAALGGRADVESAPGEGTTVSVRFPLSNLPKEDR</sequence>
<dbReference type="PRINTS" id="PR00344">
    <property type="entry name" value="BCTRLSENSOR"/>
</dbReference>
<evidence type="ECO:0000256" key="17">
    <source>
        <dbReference type="SAM" id="MobiDB-lite"/>
    </source>
</evidence>
<evidence type="ECO:0000256" key="2">
    <source>
        <dbReference type="ARBA" id="ARBA00001966"/>
    </source>
</evidence>
<comment type="subcellular location">
    <subcellularLocation>
        <location evidence="3">Cytoplasm</location>
    </subcellularLocation>
</comment>
<feature type="coiled-coil region" evidence="16">
    <location>
        <begin position="168"/>
        <end position="195"/>
    </location>
</feature>
<dbReference type="SMART" id="SM00387">
    <property type="entry name" value="HATPase_c"/>
    <property type="match status" value="1"/>
</dbReference>
<evidence type="ECO:0000256" key="5">
    <source>
        <dbReference type="ARBA" id="ARBA00017322"/>
    </source>
</evidence>
<dbReference type="InterPro" id="IPR005467">
    <property type="entry name" value="His_kinase_dom"/>
</dbReference>
<accession>A0A7W4VU25</accession>
<dbReference type="InterPro" id="IPR050482">
    <property type="entry name" value="Sensor_HK_TwoCompSys"/>
</dbReference>
<dbReference type="PANTHER" id="PTHR24421">
    <property type="entry name" value="NITRATE/NITRITE SENSOR PROTEIN NARX-RELATED"/>
    <property type="match status" value="1"/>
</dbReference>
<proteinExistence type="predicted"/>
<feature type="transmembrane region" description="Helical" evidence="18">
    <location>
        <begin position="87"/>
        <end position="110"/>
    </location>
</feature>
<dbReference type="GO" id="GO:0000155">
    <property type="term" value="F:phosphorelay sensor kinase activity"/>
    <property type="evidence" value="ECO:0007669"/>
    <property type="project" value="InterPro"/>
</dbReference>
<keyword evidence="6" id="KW-0004">4Fe-4S</keyword>
<feature type="domain" description="Histidine kinase" evidence="19">
    <location>
        <begin position="208"/>
        <end position="408"/>
    </location>
</feature>